<keyword evidence="1" id="KW-0812">Transmembrane</keyword>
<dbReference type="SUPFAM" id="SSF55073">
    <property type="entry name" value="Nucleotide cyclase"/>
    <property type="match status" value="1"/>
</dbReference>
<dbReference type="CDD" id="cd01949">
    <property type="entry name" value="GGDEF"/>
    <property type="match status" value="1"/>
</dbReference>
<accession>A0A246JU26</accession>
<protein>
    <submittedName>
        <fullName evidence="3">GGDEF domain-containing protein</fullName>
    </submittedName>
</protein>
<dbReference type="InterPro" id="IPR029787">
    <property type="entry name" value="Nucleotide_cyclase"/>
</dbReference>
<dbReference type="Gene3D" id="3.30.70.270">
    <property type="match status" value="1"/>
</dbReference>
<feature type="domain" description="GGDEF" evidence="2">
    <location>
        <begin position="244"/>
        <end position="376"/>
    </location>
</feature>
<dbReference type="SMART" id="SM00267">
    <property type="entry name" value="GGDEF"/>
    <property type="match status" value="1"/>
</dbReference>
<dbReference type="InterPro" id="IPR052163">
    <property type="entry name" value="DGC-Regulatory_Protein"/>
</dbReference>
<feature type="transmembrane region" description="Helical" evidence="1">
    <location>
        <begin position="38"/>
        <end position="55"/>
    </location>
</feature>
<feature type="transmembrane region" description="Helical" evidence="1">
    <location>
        <begin position="61"/>
        <end position="82"/>
    </location>
</feature>
<proteinExistence type="predicted"/>
<dbReference type="Pfam" id="PF00990">
    <property type="entry name" value="GGDEF"/>
    <property type="match status" value="1"/>
</dbReference>
<feature type="transmembrane region" description="Helical" evidence="1">
    <location>
        <begin position="128"/>
        <end position="146"/>
    </location>
</feature>
<dbReference type="AlphaFoldDB" id="A0A246JU26"/>
<dbReference type="OrthoDB" id="9812260at2"/>
<evidence type="ECO:0000313" key="4">
    <source>
        <dbReference type="Proteomes" id="UP000197097"/>
    </source>
</evidence>
<evidence type="ECO:0000313" key="3">
    <source>
        <dbReference type="EMBL" id="OWQ96559.1"/>
    </source>
</evidence>
<dbReference type="PANTHER" id="PTHR46663">
    <property type="entry name" value="DIGUANYLATE CYCLASE DGCT-RELATED"/>
    <property type="match status" value="1"/>
</dbReference>
<reference evidence="3 4" key="1">
    <citation type="journal article" date="2002" name="Int. J. Syst. Evol. Microbiol.">
        <title>Sphingopyxis witflariensis sp. nov., isolated from activated sludge.</title>
        <authorList>
            <person name="Kampfer P."/>
            <person name="Witzenberger R."/>
            <person name="Denner E.B."/>
            <person name="Busse H.J."/>
            <person name="Neef A."/>
        </authorList>
    </citation>
    <scope>NUCLEOTIDE SEQUENCE [LARGE SCALE GENOMIC DNA]</scope>
    <source>
        <strain evidence="3 4">DSM 14551</strain>
    </source>
</reference>
<dbReference type="NCBIfam" id="TIGR00254">
    <property type="entry name" value="GGDEF"/>
    <property type="match status" value="1"/>
</dbReference>
<keyword evidence="1" id="KW-1133">Transmembrane helix</keyword>
<dbReference type="PROSITE" id="PS50887">
    <property type="entry name" value="GGDEF"/>
    <property type="match status" value="1"/>
</dbReference>
<keyword evidence="4" id="KW-1185">Reference proteome</keyword>
<dbReference type="PANTHER" id="PTHR46663:SF2">
    <property type="entry name" value="GGDEF DOMAIN-CONTAINING PROTEIN"/>
    <property type="match status" value="1"/>
</dbReference>
<dbReference type="InterPro" id="IPR043128">
    <property type="entry name" value="Rev_trsase/Diguanyl_cyclase"/>
</dbReference>
<evidence type="ECO:0000259" key="2">
    <source>
        <dbReference type="PROSITE" id="PS50887"/>
    </source>
</evidence>
<dbReference type="RefSeq" id="WP_088472759.1">
    <property type="nucleotide sequence ID" value="NZ_NISJ01000005.1"/>
</dbReference>
<gene>
    <name evidence="3" type="ORF">CDQ91_10845</name>
</gene>
<comment type="caution">
    <text evidence="3">The sequence shown here is derived from an EMBL/GenBank/DDBJ whole genome shotgun (WGS) entry which is preliminary data.</text>
</comment>
<dbReference type="InterPro" id="IPR000160">
    <property type="entry name" value="GGDEF_dom"/>
</dbReference>
<dbReference type="EMBL" id="NISJ01000005">
    <property type="protein sequence ID" value="OWQ96559.1"/>
    <property type="molecule type" value="Genomic_DNA"/>
</dbReference>
<feature type="transmembrane region" description="Helical" evidence="1">
    <location>
        <begin position="103"/>
        <end position="122"/>
    </location>
</feature>
<name>A0A246JU26_9SPHN</name>
<organism evidence="3 4">
    <name type="scientific">Sphingopyxis witflariensis</name>
    <dbReference type="NCBI Taxonomy" id="173675"/>
    <lineage>
        <taxon>Bacteria</taxon>
        <taxon>Pseudomonadati</taxon>
        <taxon>Pseudomonadota</taxon>
        <taxon>Alphaproteobacteria</taxon>
        <taxon>Sphingomonadales</taxon>
        <taxon>Sphingomonadaceae</taxon>
        <taxon>Sphingopyxis</taxon>
    </lineage>
</organism>
<evidence type="ECO:0000256" key="1">
    <source>
        <dbReference type="SAM" id="Phobius"/>
    </source>
</evidence>
<sequence>MSGVIKQFKRRFFPPVPQEIRDDVAVLRANRVETLTPMLFLMLAATTPTAIYGGVATVHPIIRIGFPVILAVIGVLGFLFLMHNRGRRMSPRRARRMIKETTWLSGTTGLMCSSWTVVNWLAAPPETHSYYAMVMAMGSLATAYCLSSIRFATFINLTIGLGPISLLMLTSGNPPEIAAGTSLVIATLFLMRMMIQQHGQLIDLLQLQRQMRELAHTDPLTGLANRREFDVRLDDEVVAAAQGGRFAIALLDLDGFKPVNDRHGHAVGDALLCEVAARLRRTCGDHAMVARQGGDEFAILAPAGSPLLATALADHILAAMAAPYDVADQPIHVGASIGVAFWPDDGPTARQLFDVADRALYAAKAVDREPTMSSVENIQYIA</sequence>
<keyword evidence="1" id="KW-0472">Membrane</keyword>
<dbReference type="Proteomes" id="UP000197097">
    <property type="component" value="Unassembled WGS sequence"/>
</dbReference>